<gene>
    <name evidence="2" type="ORF">CCMP2556_LOCUS23903</name>
</gene>
<protein>
    <submittedName>
        <fullName evidence="2">Uncharacterized protein</fullName>
    </submittedName>
</protein>
<sequence length="526" mass="56522">MLSVVMWAPTELCSSLFVSILYLRATYKGMDKGAPDDYDADADDDPAAEETRAEKEEVLNETLGKAKQVLDVMKRVDIETDASKAQLVEIGAKAIDFKARFRFRNAAAAANTAQEIASHPGEVNQLLSKLSEDAQELQDLMNFTKVGKPFRFRQHLIKLAGDAERASQLMGVKLDKLAEALRMMKHAGGEYVDLTDGEGEVEAPTPAPEDAVQQGGQQHQMDEYGGQEQLGMVGPQAGALHGMPGDVSNPDMAQNAQQMVLEEKMQAAEEAAMSGVTATKEDEQASAEEMESAMEDATWSVDVLPQPQPSDVEPQEPAPAGVPPLPVSETSSGCACDATAKCALQGQPFTWCRIGAEEEPTCSKLEAAQDPTGRNHALGVQGRMWDYCVPPASEAAGHEADANQQQVQQPEKEQTTHVGCECAPRPDVLEKYMEDPLFHNMETGDIDLEKVPFKDRITVEAMQKYLQEGGDLCQQTPSSGQFLACPAAKDCAGSNVAGPGGALPSGWFSGVSGKSWDFCAPARSVA</sequence>
<feature type="region of interest" description="Disordered" evidence="1">
    <location>
        <begin position="395"/>
        <end position="419"/>
    </location>
</feature>
<proteinExistence type="predicted"/>
<reference evidence="2 3" key="1">
    <citation type="submission" date="2024-02" db="EMBL/GenBank/DDBJ databases">
        <authorList>
            <person name="Chen Y."/>
            <person name="Shah S."/>
            <person name="Dougan E. K."/>
            <person name="Thang M."/>
            <person name="Chan C."/>
        </authorList>
    </citation>
    <scope>NUCLEOTIDE SEQUENCE [LARGE SCALE GENOMIC DNA]</scope>
</reference>
<feature type="region of interest" description="Disordered" evidence="1">
    <location>
        <begin position="303"/>
        <end position="330"/>
    </location>
</feature>
<dbReference type="Proteomes" id="UP001642484">
    <property type="component" value="Unassembled WGS sequence"/>
</dbReference>
<accession>A0ABP0M310</accession>
<feature type="region of interest" description="Disordered" evidence="1">
    <location>
        <begin position="198"/>
        <end position="221"/>
    </location>
</feature>
<evidence type="ECO:0000313" key="2">
    <source>
        <dbReference type="EMBL" id="CAK9045869.1"/>
    </source>
</evidence>
<name>A0ABP0M310_9DINO</name>
<keyword evidence="3" id="KW-1185">Reference proteome</keyword>
<evidence type="ECO:0000256" key="1">
    <source>
        <dbReference type="SAM" id="MobiDB-lite"/>
    </source>
</evidence>
<feature type="compositionally biased region" description="Pro residues" evidence="1">
    <location>
        <begin position="316"/>
        <end position="326"/>
    </location>
</feature>
<evidence type="ECO:0000313" key="3">
    <source>
        <dbReference type="Proteomes" id="UP001642484"/>
    </source>
</evidence>
<comment type="caution">
    <text evidence="2">The sequence shown here is derived from an EMBL/GenBank/DDBJ whole genome shotgun (WGS) entry which is preliminary data.</text>
</comment>
<dbReference type="EMBL" id="CAXAMN010015469">
    <property type="protein sequence ID" value="CAK9045869.1"/>
    <property type="molecule type" value="Genomic_DNA"/>
</dbReference>
<organism evidence="2 3">
    <name type="scientific">Durusdinium trenchii</name>
    <dbReference type="NCBI Taxonomy" id="1381693"/>
    <lineage>
        <taxon>Eukaryota</taxon>
        <taxon>Sar</taxon>
        <taxon>Alveolata</taxon>
        <taxon>Dinophyceae</taxon>
        <taxon>Suessiales</taxon>
        <taxon>Symbiodiniaceae</taxon>
        <taxon>Durusdinium</taxon>
    </lineage>
</organism>